<accession>A0A6G9I903</accession>
<protein>
    <submittedName>
        <fullName evidence="2">Gfo/Idh/MocA family oxidoreductase</fullName>
    </submittedName>
</protein>
<dbReference type="CDD" id="cd11616">
    <property type="entry name" value="SAF_DH_OX_like"/>
    <property type="match status" value="1"/>
</dbReference>
<evidence type="ECO:0000313" key="2">
    <source>
        <dbReference type="EMBL" id="QIQ20701.1"/>
    </source>
</evidence>
<dbReference type="SMART" id="SM00858">
    <property type="entry name" value="SAF"/>
    <property type="match status" value="1"/>
</dbReference>
<reference evidence="2 3" key="1">
    <citation type="submission" date="2020-03" db="EMBL/GenBank/DDBJ databases">
        <title>Complete genome sequence of Orbus sp. IPMB12 (BCRC 80908).</title>
        <authorList>
            <person name="Lo W.-S."/>
            <person name="Chang T.-H."/>
            <person name="Kuo C.-H."/>
        </authorList>
    </citation>
    <scope>NUCLEOTIDE SEQUENCE [LARGE SCALE GENOMIC DNA]</scope>
    <source>
        <strain evidence="2 3">IPMB12</strain>
    </source>
</reference>
<organism evidence="2 3">
    <name type="scientific">Zophobihabitans entericus</name>
    <dbReference type="NCBI Taxonomy" id="1635327"/>
    <lineage>
        <taxon>Bacteria</taxon>
        <taxon>Pseudomonadati</taxon>
        <taxon>Pseudomonadota</taxon>
        <taxon>Gammaproteobacteria</taxon>
        <taxon>Orbales</taxon>
        <taxon>Orbaceae</taxon>
        <taxon>Zophobihabitans</taxon>
    </lineage>
</organism>
<dbReference type="InParanoid" id="A0A6G9I903"/>
<dbReference type="Pfam" id="PF08666">
    <property type="entry name" value="SAF"/>
    <property type="match status" value="1"/>
</dbReference>
<dbReference type="PANTHER" id="PTHR37850">
    <property type="entry name" value="STRU PROTEIN"/>
    <property type="match status" value="1"/>
</dbReference>
<dbReference type="InterPro" id="IPR048423">
    <property type="entry name" value="DRL_cat"/>
</dbReference>
<dbReference type="KEGG" id="orb:IPMB12_02795"/>
<dbReference type="InterPro" id="IPR013974">
    <property type="entry name" value="SAF"/>
</dbReference>
<dbReference type="InterPro" id="IPR000683">
    <property type="entry name" value="Gfo/Idh/MocA-like_OxRdtase_N"/>
</dbReference>
<sequence length="415" mass="44708">MSIYKQLLEREKNDNPIRVGVIGAGQMGSGMIAQIATIPGMCVTGISDINVDAAKRAADAYNASAKKKTDILISNNFNEVINSEKVEIIVDATGVPEVGAKIALATLLAKKHIVLLNVEIDITIGPLMHKLFNNAGLVYSGSDGDEPAATLEMYEFAKTMGMEVLVVGKGKNNKLQIEANPDTARKEATEKGMADHMLAAFQDGTKTMAEMNLLSNAMGFVPDVVGMHGIKGDLDSVLKDLNTKENGGILSKFGVVEYVDGLAPGIFAIVKGQNDNVKHELSYLMKKGDRDHHILYRPFHLASLETPMTIAKAVLNHEASIVPQGAPVSETVAVAKKDIKAGERLDGIGGFCVRGVIETNKEMKTKRHIPIGLISGKVIATRDIAKGTFLTEDDVTLDESTTVWKLRKLQDEVFA</sequence>
<feature type="domain" description="SAF" evidence="1">
    <location>
        <begin position="330"/>
        <end position="396"/>
    </location>
</feature>
<proteinExistence type="predicted"/>
<dbReference type="Gene3D" id="3.40.50.720">
    <property type="entry name" value="NAD(P)-binding Rossmann-like Domain"/>
    <property type="match status" value="1"/>
</dbReference>
<evidence type="ECO:0000313" key="3">
    <source>
        <dbReference type="Proteomes" id="UP000501168"/>
    </source>
</evidence>
<dbReference type="GO" id="GO:0000166">
    <property type="term" value="F:nucleotide binding"/>
    <property type="evidence" value="ECO:0007669"/>
    <property type="project" value="InterPro"/>
</dbReference>
<dbReference type="InterPro" id="IPR036291">
    <property type="entry name" value="NAD(P)-bd_dom_sf"/>
</dbReference>
<dbReference type="Pfam" id="PF21135">
    <property type="entry name" value="DRL_cat"/>
    <property type="match status" value="1"/>
</dbReference>
<dbReference type="Pfam" id="PF01408">
    <property type="entry name" value="GFO_IDH_MocA"/>
    <property type="match status" value="1"/>
</dbReference>
<keyword evidence="3" id="KW-1185">Reference proteome</keyword>
<dbReference type="PANTHER" id="PTHR37850:SF2">
    <property type="entry name" value="SAF DOMAIN PROTEIN"/>
    <property type="match status" value="1"/>
</dbReference>
<dbReference type="SUPFAM" id="SSF51735">
    <property type="entry name" value="NAD(P)-binding Rossmann-fold domains"/>
    <property type="match status" value="1"/>
</dbReference>
<gene>
    <name evidence="2" type="ORF">IPMB12_02795</name>
</gene>
<evidence type="ECO:0000259" key="1">
    <source>
        <dbReference type="SMART" id="SM00858"/>
    </source>
</evidence>
<dbReference type="EMBL" id="CP050253">
    <property type="protein sequence ID" value="QIQ20701.1"/>
    <property type="molecule type" value="Genomic_DNA"/>
</dbReference>
<dbReference type="Proteomes" id="UP000501168">
    <property type="component" value="Chromosome"/>
</dbReference>
<dbReference type="RefSeq" id="WP_166914742.1">
    <property type="nucleotide sequence ID" value="NZ_CP050253.1"/>
</dbReference>
<dbReference type="AlphaFoldDB" id="A0A6G9I903"/>
<name>A0A6G9I903_9GAMM</name>